<comment type="similarity">
    <text evidence="2">Belongs to the binding-protein-dependent transport system permease family. FecCD subfamily.</text>
</comment>
<feature type="transmembrane region" description="Helical" evidence="8">
    <location>
        <begin position="181"/>
        <end position="201"/>
    </location>
</feature>
<keyword evidence="4" id="KW-1003">Cell membrane</keyword>
<keyword evidence="3" id="KW-0813">Transport</keyword>
<evidence type="ECO:0000313" key="9">
    <source>
        <dbReference type="EMBL" id="SFK97657.1"/>
    </source>
</evidence>
<gene>
    <name evidence="9" type="ORF">SAMN04488518_1139</name>
</gene>
<feature type="transmembrane region" description="Helical" evidence="8">
    <location>
        <begin position="106"/>
        <end position="127"/>
    </location>
</feature>
<keyword evidence="6 8" id="KW-1133">Transmembrane helix</keyword>
<dbReference type="Pfam" id="PF01032">
    <property type="entry name" value="FecCD"/>
    <property type="match status" value="1"/>
</dbReference>
<evidence type="ECO:0000313" key="10">
    <source>
        <dbReference type="Proteomes" id="UP000199598"/>
    </source>
</evidence>
<feature type="transmembrane region" description="Helical" evidence="8">
    <location>
        <begin position="6"/>
        <end position="28"/>
    </location>
</feature>
<protein>
    <submittedName>
        <fullName evidence="9">Iron complex transport system permease protein</fullName>
    </submittedName>
</protein>
<dbReference type="PANTHER" id="PTHR30472:SF27">
    <property type="entry name" value="PETROBACTIN IMPORT SYSTEM PERMEASE PROTEIN YCLN"/>
    <property type="match status" value="1"/>
</dbReference>
<dbReference type="SUPFAM" id="SSF81345">
    <property type="entry name" value="ABC transporter involved in vitamin B12 uptake, BtuC"/>
    <property type="match status" value="1"/>
</dbReference>
<organism evidence="9 10">
    <name type="scientific">Pseudovibrio ascidiaceicola</name>
    <dbReference type="NCBI Taxonomy" id="285279"/>
    <lineage>
        <taxon>Bacteria</taxon>
        <taxon>Pseudomonadati</taxon>
        <taxon>Pseudomonadota</taxon>
        <taxon>Alphaproteobacteria</taxon>
        <taxon>Hyphomicrobiales</taxon>
        <taxon>Stappiaceae</taxon>
        <taxon>Pseudovibrio</taxon>
    </lineage>
</organism>
<evidence type="ECO:0000256" key="7">
    <source>
        <dbReference type="ARBA" id="ARBA00023136"/>
    </source>
</evidence>
<dbReference type="PROSITE" id="PS51257">
    <property type="entry name" value="PROKAR_LIPOPROTEIN"/>
    <property type="match status" value="1"/>
</dbReference>
<name>A0A1I4DZF9_9HYPH</name>
<dbReference type="RefSeq" id="WP_093522532.1">
    <property type="nucleotide sequence ID" value="NZ_FOSK01000013.1"/>
</dbReference>
<dbReference type="EMBL" id="FOSK01000013">
    <property type="protein sequence ID" value="SFK97657.1"/>
    <property type="molecule type" value="Genomic_DNA"/>
</dbReference>
<dbReference type="CDD" id="cd06550">
    <property type="entry name" value="TM_ABC_iron-siderophores_like"/>
    <property type="match status" value="1"/>
</dbReference>
<dbReference type="PANTHER" id="PTHR30472">
    <property type="entry name" value="FERRIC ENTEROBACTIN TRANSPORT SYSTEM PERMEASE PROTEIN"/>
    <property type="match status" value="1"/>
</dbReference>
<evidence type="ECO:0000256" key="5">
    <source>
        <dbReference type="ARBA" id="ARBA00022692"/>
    </source>
</evidence>
<feature type="transmembrane region" description="Helical" evidence="8">
    <location>
        <begin position="49"/>
        <end position="70"/>
    </location>
</feature>
<evidence type="ECO:0000256" key="8">
    <source>
        <dbReference type="SAM" id="Phobius"/>
    </source>
</evidence>
<evidence type="ECO:0000256" key="2">
    <source>
        <dbReference type="ARBA" id="ARBA00007935"/>
    </source>
</evidence>
<feature type="transmembrane region" description="Helical" evidence="8">
    <location>
        <begin position="291"/>
        <end position="310"/>
    </location>
</feature>
<accession>A0A1I4DZF9</accession>
<feature type="transmembrane region" description="Helical" evidence="8">
    <location>
        <begin position="82"/>
        <end position="99"/>
    </location>
</feature>
<feature type="transmembrane region" description="Helical" evidence="8">
    <location>
        <begin position="221"/>
        <end position="252"/>
    </location>
</feature>
<dbReference type="InterPro" id="IPR000522">
    <property type="entry name" value="ABC_transptr_permease_BtuC"/>
</dbReference>
<evidence type="ECO:0000256" key="4">
    <source>
        <dbReference type="ARBA" id="ARBA00022475"/>
    </source>
</evidence>
<feature type="transmembrane region" description="Helical" evidence="8">
    <location>
        <begin position="264"/>
        <end position="285"/>
    </location>
</feature>
<sequence length="317" mass="34050">MKNIGVAIVALFALSCFSLFVGVKEIAISDWWQSPQNIDLFFISRIPRTLAVILTGASLAVSGAVMQMLARNSFVEPSSVGTAQSAALGILLVTLLYPGSPLIVKMIVASVTAMIGMAVFLAMISRLPVTSPLLVPLVGLIFSGIVEALTIFIAFQTEMLQFQGTWMSGEFSGILRGRYELLWLCGVLAILTYVVADQFTIIGMGKDASINLGLNYKQVVIVGLFILALSTSLVVVTVGMIPFVGLVVPNIARRLMGDNLRASLPWVAVLGALLVLMCDLIGRLVHFPYEIPVGTVLGVIGSFVFLYLLYARPAHAR</sequence>
<reference evidence="9 10" key="1">
    <citation type="submission" date="2016-10" db="EMBL/GenBank/DDBJ databases">
        <authorList>
            <person name="Varghese N."/>
            <person name="Submissions S."/>
        </authorList>
    </citation>
    <scope>NUCLEOTIDE SEQUENCE [LARGE SCALE GENOMIC DNA]</scope>
    <source>
        <strain evidence="9 10">DSM 16392</strain>
    </source>
</reference>
<evidence type="ECO:0000256" key="1">
    <source>
        <dbReference type="ARBA" id="ARBA00004651"/>
    </source>
</evidence>
<comment type="caution">
    <text evidence="9">The sequence shown here is derived from an EMBL/GenBank/DDBJ whole genome shotgun (WGS) entry which is preliminary data.</text>
</comment>
<comment type="subcellular location">
    <subcellularLocation>
        <location evidence="1">Cell membrane</location>
        <topology evidence="1">Multi-pass membrane protein</topology>
    </subcellularLocation>
</comment>
<feature type="transmembrane region" description="Helical" evidence="8">
    <location>
        <begin position="133"/>
        <end position="155"/>
    </location>
</feature>
<evidence type="ECO:0000256" key="3">
    <source>
        <dbReference type="ARBA" id="ARBA00022448"/>
    </source>
</evidence>
<dbReference type="Gene3D" id="1.10.3470.10">
    <property type="entry name" value="ABC transporter involved in vitamin B12 uptake, BtuC"/>
    <property type="match status" value="1"/>
</dbReference>
<dbReference type="InterPro" id="IPR037294">
    <property type="entry name" value="ABC_BtuC-like"/>
</dbReference>
<keyword evidence="7 8" id="KW-0472">Membrane</keyword>
<proteinExistence type="inferred from homology"/>
<keyword evidence="10" id="KW-1185">Reference proteome</keyword>
<dbReference type="Proteomes" id="UP000199598">
    <property type="component" value="Unassembled WGS sequence"/>
</dbReference>
<keyword evidence="5 8" id="KW-0812">Transmembrane</keyword>
<evidence type="ECO:0000256" key="6">
    <source>
        <dbReference type="ARBA" id="ARBA00022989"/>
    </source>
</evidence>